<dbReference type="InterPro" id="IPR011659">
    <property type="entry name" value="WD40"/>
</dbReference>
<evidence type="ECO:0000256" key="3">
    <source>
        <dbReference type="PROSITE-ProRule" id="PRU00023"/>
    </source>
</evidence>
<protein>
    <submittedName>
        <fullName evidence="4">Ankyrin repeat domain-containing protein</fullName>
    </submittedName>
</protein>
<comment type="caution">
    <text evidence="4">The sequence shown here is derived from an EMBL/GenBank/DDBJ whole genome shotgun (WGS) entry which is preliminary data.</text>
</comment>
<dbReference type="SUPFAM" id="SSF48403">
    <property type="entry name" value="Ankyrin repeat"/>
    <property type="match status" value="1"/>
</dbReference>
<feature type="repeat" description="ANK" evidence="3">
    <location>
        <begin position="59"/>
        <end position="91"/>
    </location>
</feature>
<feature type="repeat" description="ANK" evidence="3">
    <location>
        <begin position="258"/>
        <end position="290"/>
    </location>
</feature>
<dbReference type="InterPro" id="IPR036770">
    <property type="entry name" value="Ankyrin_rpt-contain_sf"/>
</dbReference>
<feature type="repeat" description="ANK" evidence="3">
    <location>
        <begin position="325"/>
        <end position="357"/>
    </location>
</feature>
<dbReference type="PANTHER" id="PTHR24198">
    <property type="entry name" value="ANKYRIN REPEAT AND PROTEIN KINASE DOMAIN-CONTAINING PROTEIN"/>
    <property type="match status" value="1"/>
</dbReference>
<keyword evidence="2 3" id="KW-0040">ANK repeat</keyword>
<keyword evidence="1" id="KW-0677">Repeat</keyword>
<feature type="repeat" description="ANK" evidence="3">
    <location>
        <begin position="225"/>
        <end position="257"/>
    </location>
</feature>
<dbReference type="PANTHER" id="PTHR24198:SF165">
    <property type="entry name" value="ANKYRIN REPEAT-CONTAINING PROTEIN-RELATED"/>
    <property type="match status" value="1"/>
</dbReference>
<dbReference type="Pfam" id="PF12796">
    <property type="entry name" value="Ank_2"/>
    <property type="match status" value="3"/>
</dbReference>
<sequence>MTQRHRPQMLIILIPFLLLMSAASGFSQNLIQAAKDGDLETIEELLSADASLVNEKDERDGTAWLFAIDRGHREIVDYLLEHGADIHARDVDGDGALHWAAYAGRAGIAARLLDLGLPVDDLNQQQQTPLHYAAMRGHPEVVMLLLQGGADINRPSHTGEPAITYAVLRNQFDTAVVLLMQGADLEIRDDYGRTPLLLAARETGNADMARLLLKYGADINAVDKYGDTPLTLTTWRGFADAVDVLLEYGADIPTSGKNGEFLMTFAAAKGLNRLFSILLEGGADPNIRNSYGGNLLHSAAAAGSVEIVELLLHREHLDPLERDRYGWNALHYAAYRGRTNIINYLSNAGVDLNLRTHSGRSALNLADFMGRDQNVMLLKKLGGDAAPIQFPALEGPYLGQRPPGPKAELFALDIVASNEGQHGSVSFTPDGKEAFWSSFLSTDVGYSRSGILTSKMVDGRWTPPQMASFAPTWERDQSGDVPFVSPDGRHLYFLSRRPHEPGGPIRGEHLWITEYDGNGWSEPTLAGGVDNPISFHWQFSIDKHRDLYFSANRPSGRGMGDIYCSKFVNGVYLPAENMGAVINTEYSEGAPYISPEGDYLLFIRDDEITGFGKGDIYISYRTDGNNWTPPRNLGGDINSSSSEICPMVSPDGRYLFFISQRLDTNNVFWAAADFISKFRP</sequence>
<dbReference type="Gene3D" id="1.25.40.20">
    <property type="entry name" value="Ankyrin repeat-containing domain"/>
    <property type="match status" value="1"/>
</dbReference>
<dbReference type="Pfam" id="PF07676">
    <property type="entry name" value="PD40"/>
    <property type="match status" value="3"/>
</dbReference>
<dbReference type="Gene3D" id="2.120.10.30">
    <property type="entry name" value="TolB, C-terminal domain"/>
    <property type="match status" value="1"/>
</dbReference>
<feature type="repeat" description="ANK" evidence="3">
    <location>
        <begin position="125"/>
        <end position="157"/>
    </location>
</feature>
<dbReference type="PRINTS" id="PR01415">
    <property type="entry name" value="ANKYRIN"/>
</dbReference>
<evidence type="ECO:0000256" key="2">
    <source>
        <dbReference type="ARBA" id="ARBA00023043"/>
    </source>
</evidence>
<feature type="repeat" description="ANK" evidence="3">
    <location>
        <begin position="92"/>
        <end position="124"/>
    </location>
</feature>
<reference evidence="4" key="1">
    <citation type="submission" date="2021-05" db="EMBL/GenBank/DDBJ databases">
        <title>Energy efficiency and biological interactions define the core microbiome of deep oligotrophic groundwater.</title>
        <authorList>
            <person name="Mehrshad M."/>
            <person name="Lopez-Fernandez M."/>
            <person name="Bell E."/>
            <person name="Bernier-Latmani R."/>
            <person name="Bertilsson S."/>
            <person name="Dopson M."/>
        </authorList>
    </citation>
    <scope>NUCLEOTIDE SEQUENCE</scope>
    <source>
        <strain evidence="4">Modern_marine.mb.64</strain>
    </source>
</reference>
<dbReference type="InterPro" id="IPR011042">
    <property type="entry name" value="6-blade_b-propeller_TolB-like"/>
</dbReference>
<dbReference type="EMBL" id="JAHJDP010000077">
    <property type="protein sequence ID" value="MBU2691912.1"/>
    <property type="molecule type" value="Genomic_DNA"/>
</dbReference>
<evidence type="ECO:0000256" key="1">
    <source>
        <dbReference type="ARBA" id="ARBA00022737"/>
    </source>
</evidence>
<dbReference type="InterPro" id="IPR002110">
    <property type="entry name" value="Ankyrin_rpt"/>
</dbReference>
<feature type="repeat" description="ANK" evidence="3">
    <location>
        <begin position="158"/>
        <end position="190"/>
    </location>
</feature>
<feature type="repeat" description="ANK" evidence="3">
    <location>
        <begin position="191"/>
        <end position="224"/>
    </location>
</feature>
<evidence type="ECO:0000313" key="5">
    <source>
        <dbReference type="Proteomes" id="UP000777784"/>
    </source>
</evidence>
<dbReference type="PROSITE" id="PS50088">
    <property type="entry name" value="ANK_REPEAT"/>
    <property type="match status" value="8"/>
</dbReference>
<dbReference type="PROSITE" id="PS50297">
    <property type="entry name" value="ANK_REP_REGION"/>
    <property type="match status" value="5"/>
</dbReference>
<proteinExistence type="predicted"/>
<gene>
    <name evidence="4" type="ORF">KJ970_13410</name>
</gene>
<dbReference type="AlphaFoldDB" id="A0A948W477"/>
<accession>A0A948W477</accession>
<name>A0A948W477_UNCEI</name>
<evidence type="ECO:0000313" key="4">
    <source>
        <dbReference type="EMBL" id="MBU2691912.1"/>
    </source>
</evidence>
<dbReference type="SMART" id="SM00248">
    <property type="entry name" value="ANK"/>
    <property type="match status" value="10"/>
</dbReference>
<dbReference type="SUPFAM" id="SSF82171">
    <property type="entry name" value="DPP6 N-terminal domain-like"/>
    <property type="match status" value="1"/>
</dbReference>
<organism evidence="4 5">
    <name type="scientific">Eiseniibacteriota bacterium</name>
    <dbReference type="NCBI Taxonomy" id="2212470"/>
    <lineage>
        <taxon>Bacteria</taxon>
        <taxon>Candidatus Eiseniibacteriota</taxon>
    </lineage>
</organism>
<dbReference type="Pfam" id="PF00023">
    <property type="entry name" value="Ank"/>
    <property type="match status" value="1"/>
</dbReference>
<dbReference type="Proteomes" id="UP000777784">
    <property type="component" value="Unassembled WGS sequence"/>
</dbReference>